<reference evidence="2" key="1">
    <citation type="submission" date="2019-12" db="EMBL/GenBank/DDBJ databases">
        <authorList>
            <person name="Cremers G."/>
        </authorList>
    </citation>
    <scope>NUCLEOTIDE SEQUENCE</scope>
    <source>
        <strain evidence="2">Mbul2</strain>
    </source>
</reference>
<dbReference type="PANTHER" id="PTHR39176">
    <property type="entry name" value="PERIPLASMIC PROTEIN-RELATED"/>
    <property type="match status" value="1"/>
</dbReference>
<accession>A0A679KIX6</accession>
<dbReference type="Pfam" id="PF07007">
    <property type="entry name" value="LprI"/>
    <property type="match status" value="1"/>
</dbReference>
<gene>
    <name evidence="2" type="ORF">MBLL_04447</name>
</gene>
<feature type="domain" description="Lysozyme inhibitor LprI-like N-terminal" evidence="1">
    <location>
        <begin position="58"/>
        <end position="146"/>
    </location>
</feature>
<dbReference type="PANTHER" id="PTHR39176:SF1">
    <property type="entry name" value="PERIPLASMIC PROTEIN"/>
    <property type="match status" value="1"/>
</dbReference>
<evidence type="ECO:0000259" key="1">
    <source>
        <dbReference type="Pfam" id="PF07007"/>
    </source>
</evidence>
<proteinExistence type="predicted"/>
<dbReference type="AlphaFoldDB" id="A0A679KIX6"/>
<organism evidence="2">
    <name type="scientific">Methylobacterium bullatum</name>
    <dbReference type="NCBI Taxonomy" id="570505"/>
    <lineage>
        <taxon>Bacteria</taxon>
        <taxon>Pseudomonadati</taxon>
        <taxon>Pseudomonadota</taxon>
        <taxon>Alphaproteobacteria</taxon>
        <taxon>Hyphomicrobiales</taxon>
        <taxon>Methylobacteriaceae</taxon>
        <taxon>Methylobacterium</taxon>
    </lineage>
</organism>
<name>A0A679KIX6_9HYPH</name>
<dbReference type="Gene3D" id="1.20.1270.180">
    <property type="match status" value="1"/>
</dbReference>
<sequence length="156" mass="16493">MLALSSGGGAIAQTDTGRQASSDVATIERCVASAKDDGARLSCIGRVSQPCIDAPDGSGSSTMGMNGCYAREIAAWDTRLNRTYKDVGASMSESADLSLRDTQRAWIAFRDKACDWPSLVYPGGSIIGPLSGECLQTQTGRRALDLDRIKAALTER</sequence>
<dbReference type="InterPro" id="IPR009739">
    <property type="entry name" value="LprI-like_N"/>
</dbReference>
<protein>
    <recommendedName>
        <fullName evidence="1">Lysozyme inhibitor LprI-like N-terminal domain-containing protein</fullName>
    </recommendedName>
</protein>
<dbReference type="EMBL" id="LR743511">
    <property type="protein sequence ID" value="CAA2145328.1"/>
    <property type="molecule type" value="Genomic_DNA"/>
</dbReference>
<evidence type="ECO:0000313" key="2">
    <source>
        <dbReference type="EMBL" id="CAA2145328.1"/>
    </source>
</evidence>